<gene>
    <name evidence="1" type="ORF">BV22DRAFT_1108609</name>
</gene>
<evidence type="ECO:0000313" key="2">
    <source>
        <dbReference type="Proteomes" id="UP000790709"/>
    </source>
</evidence>
<proteinExistence type="predicted"/>
<name>A0ACB8AUX4_9AGAM</name>
<dbReference type="Proteomes" id="UP000790709">
    <property type="component" value="Unassembled WGS sequence"/>
</dbReference>
<comment type="caution">
    <text evidence="1">The sequence shown here is derived from an EMBL/GenBank/DDBJ whole genome shotgun (WGS) entry which is preliminary data.</text>
</comment>
<organism evidence="1 2">
    <name type="scientific">Leucogyrophana mollusca</name>
    <dbReference type="NCBI Taxonomy" id="85980"/>
    <lineage>
        <taxon>Eukaryota</taxon>
        <taxon>Fungi</taxon>
        <taxon>Dikarya</taxon>
        <taxon>Basidiomycota</taxon>
        <taxon>Agaricomycotina</taxon>
        <taxon>Agaricomycetes</taxon>
        <taxon>Agaricomycetidae</taxon>
        <taxon>Boletales</taxon>
        <taxon>Boletales incertae sedis</taxon>
        <taxon>Leucogyrophana</taxon>
    </lineage>
</organism>
<dbReference type="EMBL" id="MU267184">
    <property type="protein sequence ID" value="KAH7917216.1"/>
    <property type="molecule type" value="Genomic_DNA"/>
</dbReference>
<evidence type="ECO:0000313" key="1">
    <source>
        <dbReference type="EMBL" id="KAH7917216.1"/>
    </source>
</evidence>
<accession>A0ACB8AUX4</accession>
<protein>
    <submittedName>
        <fullName evidence="1">Uncharacterized protein</fullName>
    </submittedName>
</protein>
<sequence length="360" mass="40422">MSESGEDEHTRPLSSSSARKRPHSSALELGPRKKATTQDPLVHHGRHFGRAIHAFCNIQTLIVNGLLRMSERMNEPDESLTAEERREHMVFRELLRQVPGLEKRMMESSEEDVIIIAELIQKGANGARADDTKGIKSAVVDWITPKGQALNPHIHRNVKSGRGFNHERTGALLCPAGLDWSNTEIKAKLVNGQIQVAGDQWPLMLYANYSYDAEDPWNGLLRSGLLVNAFKHTFTSPSSVDQEPKATRSGNARIHGMRSVTKPSIAYIATQVRFALTSAQVFSRTDHVTDSERFYNSILELLEDPEEKDEVDQLMTWWNRQIFPVYADPERLPSKDSALARIREKRAALLIGGRKLLSSG</sequence>
<keyword evidence="2" id="KW-1185">Reference proteome</keyword>
<reference evidence="1" key="1">
    <citation type="journal article" date="2021" name="New Phytol.">
        <title>Evolutionary innovations through gain and loss of genes in the ectomycorrhizal Boletales.</title>
        <authorList>
            <person name="Wu G."/>
            <person name="Miyauchi S."/>
            <person name="Morin E."/>
            <person name="Kuo A."/>
            <person name="Drula E."/>
            <person name="Varga T."/>
            <person name="Kohler A."/>
            <person name="Feng B."/>
            <person name="Cao Y."/>
            <person name="Lipzen A."/>
            <person name="Daum C."/>
            <person name="Hundley H."/>
            <person name="Pangilinan J."/>
            <person name="Johnson J."/>
            <person name="Barry K."/>
            <person name="LaButti K."/>
            <person name="Ng V."/>
            <person name="Ahrendt S."/>
            <person name="Min B."/>
            <person name="Choi I.G."/>
            <person name="Park H."/>
            <person name="Plett J.M."/>
            <person name="Magnuson J."/>
            <person name="Spatafora J.W."/>
            <person name="Nagy L.G."/>
            <person name="Henrissat B."/>
            <person name="Grigoriev I.V."/>
            <person name="Yang Z.L."/>
            <person name="Xu J."/>
            <person name="Martin F.M."/>
        </authorList>
    </citation>
    <scope>NUCLEOTIDE SEQUENCE</scope>
    <source>
        <strain evidence="1">KUC20120723A-06</strain>
    </source>
</reference>